<dbReference type="InterPro" id="IPR002372">
    <property type="entry name" value="PQQ_rpt_dom"/>
</dbReference>
<proteinExistence type="predicted"/>
<dbReference type="OrthoDB" id="8638at2157"/>
<dbReference type="Gene3D" id="2.130.10.10">
    <property type="entry name" value="YVTN repeat-like/Quinoprotein amine dehydrogenase"/>
    <property type="match status" value="1"/>
</dbReference>
<dbReference type="InterPro" id="IPR011047">
    <property type="entry name" value="Quinoprotein_ADH-like_sf"/>
</dbReference>
<dbReference type="Gene3D" id="2.40.128.630">
    <property type="match status" value="1"/>
</dbReference>
<gene>
    <name evidence="2" type="ORF">SAMN04489842_3122</name>
</gene>
<dbReference type="PANTHER" id="PTHR34512">
    <property type="entry name" value="CELL SURFACE PROTEIN"/>
    <property type="match status" value="1"/>
</dbReference>
<dbReference type="InterPro" id="IPR015943">
    <property type="entry name" value="WD40/YVTN_repeat-like_dom_sf"/>
</dbReference>
<dbReference type="EMBL" id="FNLC01000003">
    <property type="protein sequence ID" value="SDR30007.1"/>
    <property type="molecule type" value="Genomic_DNA"/>
</dbReference>
<name>A0A1H1HX17_NATTX</name>
<dbReference type="SUPFAM" id="SSF50998">
    <property type="entry name" value="Quinoprotein alcohol dehydrogenase-like"/>
    <property type="match status" value="2"/>
</dbReference>
<dbReference type="Proteomes" id="UP000198848">
    <property type="component" value="Unassembled WGS sequence"/>
</dbReference>
<evidence type="ECO:0000259" key="1">
    <source>
        <dbReference type="Pfam" id="PF13360"/>
    </source>
</evidence>
<sequence>MRRRQVLAAAAGTGIGSLAGCLEDDCPPRSNAETPPDGWPVPGYNAANAGITADSTLGTDVDSPDEPKSLDRWRFDAWEYDDEIQGGATAPVVDDERVYFAYGHPSYGPDPEGGALFALEESTGELEWVYTFGTNASGAPALVGDGILVGDANGTFRRLERETGDLVWETDLESAVRTPVVADGRCYVQCADGRVVAVDVASGERCWTARYGGFLGRFIGGECETGGRPAITDDAVVVTTGVEGDPRDRTVVRVLERESGDERWELEIDDGLYGPPRSPVVDEGMIFVAVPNRLIAFDLEGEREWSFATGFRETSAPAVDGDTVYCNAKNAYAIDRESGEERWRHVNLAPDDSWQSSKRVPLVATPAVADGVIAAAFGALDAATGDHLWGDVGNDEDSDYFPGAIRGPPIPIEGPAITNGALYATTTSGRLVKVEP</sequence>
<feature type="domain" description="Pyrrolo-quinoline quinone repeat" evidence="1">
    <location>
        <begin position="192"/>
        <end position="434"/>
    </location>
</feature>
<reference evidence="3" key="1">
    <citation type="submission" date="2016-10" db="EMBL/GenBank/DDBJ databases">
        <authorList>
            <person name="Varghese N."/>
            <person name="Submissions S."/>
        </authorList>
    </citation>
    <scope>NUCLEOTIDE SEQUENCE [LARGE SCALE GENOMIC DNA]</scope>
    <source>
        <strain evidence="3">DSM 24767</strain>
    </source>
</reference>
<protein>
    <submittedName>
        <fullName evidence="2">Outer membrane protein assembly factor BamB, contains PQQ-like beta-propeller repeat</fullName>
    </submittedName>
</protein>
<dbReference type="PANTHER" id="PTHR34512:SF30">
    <property type="entry name" value="OUTER MEMBRANE PROTEIN ASSEMBLY FACTOR BAMB"/>
    <property type="match status" value="1"/>
</dbReference>
<dbReference type="PROSITE" id="PS51257">
    <property type="entry name" value="PROKAR_LIPOPROTEIN"/>
    <property type="match status" value="1"/>
</dbReference>
<keyword evidence="3" id="KW-1185">Reference proteome</keyword>
<dbReference type="STRING" id="1095778.SAMN04489842_3122"/>
<evidence type="ECO:0000313" key="2">
    <source>
        <dbReference type="EMBL" id="SDR30007.1"/>
    </source>
</evidence>
<evidence type="ECO:0000313" key="3">
    <source>
        <dbReference type="Proteomes" id="UP000198848"/>
    </source>
</evidence>
<organism evidence="2 3">
    <name type="scientific">Natronobacterium texcoconense</name>
    <dbReference type="NCBI Taxonomy" id="1095778"/>
    <lineage>
        <taxon>Archaea</taxon>
        <taxon>Methanobacteriati</taxon>
        <taxon>Methanobacteriota</taxon>
        <taxon>Stenosarchaea group</taxon>
        <taxon>Halobacteria</taxon>
        <taxon>Halobacteriales</taxon>
        <taxon>Natrialbaceae</taxon>
        <taxon>Natronobacterium</taxon>
    </lineage>
</organism>
<dbReference type="InterPro" id="IPR018391">
    <property type="entry name" value="PQQ_b-propeller_rpt"/>
</dbReference>
<dbReference type="RefSeq" id="WP_090383697.1">
    <property type="nucleotide sequence ID" value="NZ_FNLC01000003.1"/>
</dbReference>
<dbReference type="AlphaFoldDB" id="A0A1H1HX17"/>
<dbReference type="SMART" id="SM00564">
    <property type="entry name" value="PQQ"/>
    <property type="match status" value="6"/>
</dbReference>
<accession>A0A1H1HX17</accession>
<dbReference type="Pfam" id="PF13360">
    <property type="entry name" value="PQQ_2"/>
    <property type="match status" value="1"/>
</dbReference>